<keyword evidence="4" id="KW-1003">Cell membrane</keyword>
<evidence type="ECO:0000256" key="6">
    <source>
        <dbReference type="ARBA" id="ARBA00022553"/>
    </source>
</evidence>
<name>A0A2R8AKP5_9RHOB</name>
<evidence type="ECO:0000256" key="13">
    <source>
        <dbReference type="ARBA" id="ARBA00023012"/>
    </source>
</evidence>
<keyword evidence="19" id="KW-1185">Reference proteome</keyword>
<evidence type="ECO:0000256" key="5">
    <source>
        <dbReference type="ARBA" id="ARBA00022519"/>
    </source>
</evidence>
<evidence type="ECO:0000256" key="15">
    <source>
        <dbReference type="SAM" id="Phobius"/>
    </source>
</evidence>
<reference evidence="18 19" key="1">
    <citation type="submission" date="2018-03" db="EMBL/GenBank/DDBJ databases">
        <authorList>
            <person name="Keele B.F."/>
        </authorList>
    </citation>
    <scope>NUCLEOTIDE SEQUENCE [LARGE SCALE GENOMIC DNA]</scope>
    <source>
        <strain evidence="18 19">CECT 8811</strain>
    </source>
</reference>
<dbReference type="InterPro" id="IPR003660">
    <property type="entry name" value="HAMP_dom"/>
</dbReference>
<evidence type="ECO:0000256" key="7">
    <source>
        <dbReference type="ARBA" id="ARBA00022679"/>
    </source>
</evidence>
<organism evidence="18 19">
    <name type="scientific">Aliiroseovarius pelagivivens</name>
    <dbReference type="NCBI Taxonomy" id="1639690"/>
    <lineage>
        <taxon>Bacteria</taxon>
        <taxon>Pseudomonadati</taxon>
        <taxon>Pseudomonadota</taxon>
        <taxon>Alphaproteobacteria</taxon>
        <taxon>Rhodobacterales</taxon>
        <taxon>Paracoccaceae</taxon>
        <taxon>Aliiroseovarius</taxon>
    </lineage>
</organism>
<evidence type="ECO:0000259" key="17">
    <source>
        <dbReference type="PROSITE" id="PS50885"/>
    </source>
</evidence>
<keyword evidence="7 18" id="KW-0808">Transferase</keyword>
<evidence type="ECO:0000259" key="16">
    <source>
        <dbReference type="PROSITE" id="PS50109"/>
    </source>
</evidence>
<dbReference type="InterPro" id="IPR005467">
    <property type="entry name" value="His_kinase_dom"/>
</dbReference>
<keyword evidence="12 15" id="KW-1133">Transmembrane helix</keyword>
<dbReference type="Gene3D" id="3.30.565.10">
    <property type="entry name" value="Histidine kinase-like ATPase, C-terminal domain"/>
    <property type="match status" value="1"/>
</dbReference>
<dbReference type="SMART" id="SM00387">
    <property type="entry name" value="HATPase_c"/>
    <property type="match status" value="1"/>
</dbReference>
<protein>
    <recommendedName>
        <fullName evidence="3">histidine kinase</fullName>
        <ecNumber evidence="3">2.7.13.3</ecNumber>
    </recommendedName>
</protein>
<dbReference type="SUPFAM" id="SSF47384">
    <property type="entry name" value="Homodimeric domain of signal transducing histidine kinase"/>
    <property type="match status" value="1"/>
</dbReference>
<feature type="domain" description="HAMP" evidence="17">
    <location>
        <begin position="192"/>
        <end position="243"/>
    </location>
</feature>
<dbReference type="PANTHER" id="PTHR44936">
    <property type="entry name" value="SENSOR PROTEIN CREC"/>
    <property type="match status" value="1"/>
</dbReference>
<feature type="domain" description="Histidine kinase" evidence="16">
    <location>
        <begin position="251"/>
        <end position="450"/>
    </location>
</feature>
<dbReference type="RefSeq" id="WP_245924594.1">
    <property type="nucleotide sequence ID" value="NZ_OMOI01000001.1"/>
</dbReference>
<gene>
    <name evidence="18" type="primary">envZ_1</name>
    <name evidence="18" type="ORF">ALP8811_01485</name>
</gene>
<dbReference type="SUPFAM" id="SSF55874">
    <property type="entry name" value="ATPase domain of HSP90 chaperone/DNA topoisomerase II/histidine kinase"/>
    <property type="match status" value="1"/>
</dbReference>
<dbReference type="SMART" id="SM00388">
    <property type="entry name" value="HisKA"/>
    <property type="match status" value="1"/>
</dbReference>
<dbReference type="GO" id="GO:0005524">
    <property type="term" value="F:ATP binding"/>
    <property type="evidence" value="ECO:0007669"/>
    <property type="project" value="UniProtKB-KW"/>
</dbReference>
<evidence type="ECO:0000256" key="14">
    <source>
        <dbReference type="ARBA" id="ARBA00023136"/>
    </source>
</evidence>
<dbReference type="GO" id="GO:0005886">
    <property type="term" value="C:plasma membrane"/>
    <property type="evidence" value="ECO:0007669"/>
    <property type="project" value="UniProtKB-SubCell"/>
</dbReference>
<evidence type="ECO:0000256" key="1">
    <source>
        <dbReference type="ARBA" id="ARBA00000085"/>
    </source>
</evidence>
<dbReference type="Pfam" id="PF00512">
    <property type="entry name" value="HisKA"/>
    <property type="match status" value="1"/>
</dbReference>
<keyword evidence="13" id="KW-0902">Two-component regulatory system</keyword>
<evidence type="ECO:0000313" key="19">
    <source>
        <dbReference type="Proteomes" id="UP000244911"/>
    </source>
</evidence>
<dbReference type="Proteomes" id="UP000244911">
    <property type="component" value="Unassembled WGS sequence"/>
</dbReference>
<dbReference type="PROSITE" id="PS50885">
    <property type="entry name" value="HAMP"/>
    <property type="match status" value="1"/>
</dbReference>
<evidence type="ECO:0000313" key="18">
    <source>
        <dbReference type="EMBL" id="SPF76479.1"/>
    </source>
</evidence>
<dbReference type="InterPro" id="IPR003661">
    <property type="entry name" value="HisK_dim/P_dom"/>
</dbReference>
<evidence type="ECO:0000256" key="9">
    <source>
        <dbReference type="ARBA" id="ARBA00022741"/>
    </source>
</evidence>
<dbReference type="Pfam" id="PF00672">
    <property type="entry name" value="HAMP"/>
    <property type="match status" value="1"/>
</dbReference>
<dbReference type="InterPro" id="IPR036890">
    <property type="entry name" value="HATPase_C_sf"/>
</dbReference>
<dbReference type="Gene3D" id="1.10.287.130">
    <property type="match status" value="1"/>
</dbReference>
<keyword evidence="5" id="KW-0997">Cell inner membrane</keyword>
<accession>A0A2R8AKP5</accession>
<keyword evidence="8 15" id="KW-0812">Transmembrane</keyword>
<dbReference type="PRINTS" id="PR00344">
    <property type="entry name" value="BCTRLSENSOR"/>
</dbReference>
<feature type="transmembrane region" description="Helical" evidence="15">
    <location>
        <begin position="172"/>
        <end position="191"/>
    </location>
</feature>
<dbReference type="InterPro" id="IPR004358">
    <property type="entry name" value="Sig_transdc_His_kin-like_C"/>
</dbReference>
<proteinExistence type="predicted"/>
<dbReference type="EMBL" id="OMOI01000001">
    <property type="protein sequence ID" value="SPF76479.1"/>
    <property type="molecule type" value="Genomic_DNA"/>
</dbReference>
<keyword evidence="9" id="KW-0547">Nucleotide-binding</keyword>
<dbReference type="GO" id="GO:0000155">
    <property type="term" value="F:phosphorelay sensor kinase activity"/>
    <property type="evidence" value="ECO:0007669"/>
    <property type="project" value="InterPro"/>
</dbReference>
<sequence>MSQTNRPQGANWRDFAWLKQFMPRGLYGRAALILIVPIVTLQLVVSVVFIQRHFNRITVQMTEAVVAEVSLIVSQINASASVDEALAASKGIAGPLNIRVALPADTVATQRQFADFTGLRVERTLEQGLPGLIGVDLVGDRSLVTLAVDTNFGILRVVLDRDRVSATNPHQLLVLMVVTGFLMTLIAYLFLRNQLRPIRRLARAAEAFGKGQVLPYRLAGATEVRAAGKAFLDMRSRIDRQIEQRTLMLSGVSHDLRTPLTRLRLGLSMLEDDARDELQRDVDDMERLVDGFLGFAQADALEDAPEQVDPVEMIHHLAENAQRAGMAVSLGDVANPGERPLRRASLERALDNLLGNATRYGSRARLSLLQGRGDLRFVVEDDGPGIAVKDREEALKPFTRLDKSRNQNKGSGVGLGLAIASDIARGQGGHLRLGESTDLGGLKVELVLPL</sequence>
<dbReference type="InterPro" id="IPR050980">
    <property type="entry name" value="2C_sensor_his_kinase"/>
</dbReference>
<evidence type="ECO:0000256" key="8">
    <source>
        <dbReference type="ARBA" id="ARBA00022692"/>
    </source>
</evidence>
<comment type="catalytic activity">
    <reaction evidence="1">
        <text>ATP + protein L-histidine = ADP + protein N-phospho-L-histidine.</text>
        <dbReference type="EC" id="2.7.13.3"/>
    </reaction>
</comment>
<keyword evidence="6" id="KW-0597">Phosphoprotein</keyword>
<evidence type="ECO:0000256" key="10">
    <source>
        <dbReference type="ARBA" id="ARBA00022777"/>
    </source>
</evidence>
<dbReference type="CDD" id="cd00082">
    <property type="entry name" value="HisKA"/>
    <property type="match status" value="1"/>
</dbReference>
<evidence type="ECO:0000256" key="11">
    <source>
        <dbReference type="ARBA" id="ARBA00022840"/>
    </source>
</evidence>
<dbReference type="EC" id="2.7.13.3" evidence="3"/>
<dbReference type="AlphaFoldDB" id="A0A2R8AKP5"/>
<dbReference type="PANTHER" id="PTHR44936:SF5">
    <property type="entry name" value="SENSOR HISTIDINE KINASE ENVZ"/>
    <property type="match status" value="1"/>
</dbReference>
<dbReference type="PROSITE" id="PS50109">
    <property type="entry name" value="HIS_KIN"/>
    <property type="match status" value="1"/>
</dbReference>
<keyword evidence="14 15" id="KW-0472">Membrane</keyword>
<comment type="subcellular location">
    <subcellularLocation>
        <location evidence="2">Cell inner membrane</location>
        <topology evidence="2">Multi-pass membrane protein</topology>
    </subcellularLocation>
</comment>
<keyword evidence="10" id="KW-0418">Kinase</keyword>
<keyword evidence="11" id="KW-0067">ATP-binding</keyword>
<dbReference type="Pfam" id="PF02518">
    <property type="entry name" value="HATPase_c"/>
    <property type="match status" value="1"/>
</dbReference>
<evidence type="ECO:0000256" key="4">
    <source>
        <dbReference type="ARBA" id="ARBA00022475"/>
    </source>
</evidence>
<evidence type="ECO:0000256" key="2">
    <source>
        <dbReference type="ARBA" id="ARBA00004429"/>
    </source>
</evidence>
<evidence type="ECO:0000256" key="12">
    <source>
        <dbReference type="ARBA" id="ARBA00022989"/>
    </source>
</evidence>
<feature type="transmembrane region" description="Helical" evidence="15">
    <location>
        <begin position="26"/>
        <end position="50"/>
    </location>
</feature>
<dbReference type="InterPro" id="IPR003594">
    <property type="entry name" value="HATPase_dom"/>
</dbReference>
<dbReference type="InterPro" id="IPR036097">
    <property type="entry name" value="HisK_dim/P_sf"/>
</dbReference>
<evidence type="ECO:0000256" key="3">
    <source>
        <dbReference type="ARBA" id="ARBA00012438"/>
    </source>
</evidence>